<dbReference type="AlphaFoldDB" id="A0A5B0NVF9"/>
<comment type="caution">
    <text evidence="3">The sequence shown here is derived from an EMBL/GenBank/DDBJ whole genome shotgun (WGS) entry which is preliminary data.</text>
</comment>
<accession>A0A5B0NVF9</accession>
<dbReference type="EMBL" id="VSWC01000131">
    <property type="protein sequence ID" value="KAA1080727.1"/>
    <property type="molecule type" value="Genomic_DNA"/>
</dbReference>
<evidence type="ECO:0000313" key="2">
    <source>
        <dbReference type="EMBL" id="KAA1080727.1"/>
    </source>
</evidence>
<protein>
    <submittedName>
        <fullName evidence="3">Uncharacterized protein</fullName>
    </submittedName>
</protein>
<dbReference type="EMBL" id="VDEP01000378">
    <property type="protein sequence ID" value="KAA1092080.1"/>
    <property type="molecule type" value="Genomic_DNA"/>
</dbReference>
<proteinExistence type="predicted"/>
<evidence type="ECO:0000313" key="3">
    <source>
        <dbReference type="EMBL" id="KAA1092080.1"/>
    </source>
</evidence>
<gene>
    <name evidence="2" type="ORF">PGT21_018349</name>
    <name evidence="3" type="ORF">PGTUg99_014718</name>
</gene>
<feature type="compositionally biased region" description="Low complexity" evidence="1">
    <location>
        <begin position="289"/>
        <end position="306"/>
    </location>
</feature>
<evidence type="ECO:0000313" key="4">
    <source>
        <dbReference type="Proteomes" id="UP000324748"/>
    </source>
</evidence>
<feature type="compositionally biased region" description="Polar residues" evidence="1">
    <location>
        <begin position="242"/>
        <end position="261"/>
    </location>
</feature>
<feature type="region of interest" description="Disordered" evidence="1">
    <location>
        <begin position="242"/>
        <end position="306"/>
    </location>
</feature>
<dbReference type="Proteomes" id="UP000325313">
    <property type="component" value="Unassembled WGS sequence"/>
</dbReference>
<reference evidence="4 5" key="1">
    <citation type="submission" date="2019-05" db="EMBL/GenBank/DDBJ databases">
        <title>Emergence of the Ug99 lineage of the wheat stem rust pathogen through somatic hybridization.</title>
        <authorList>
            <person name="Li F."/>
            <person name="Upadhyaya N.M."/>
            <person name="Sperschneider J."/>
            <person name="Matny O."/>
            <person name="Nguyen-Phuc H."/>
            <person name="Mago R."/>
            <person name="Raley C."/>
            <person name="Miller M.E."/>
            <person name="Silverstein K.A.T."/>
            <person name="Henningsen E."/>
            <person name="Hirsch C.D."/>
            <person name="Visser B."/>
            <person name="Pretorius Z.A."/>
            <person name="Steffenson B.J."/>
            <person name="Schwessinger B."/>
            <person name="Dodds P.N."/>
            <person name="Figueroa M."/>
        </authorList>
    </citation>
    <scope>NUCLEOTIDE SEQUENCE [LARGE SCALE GENOMIC DNA]</scope>
    <source>
        <strain evidence="2">21-0</strain>
        <strain evidence="3 5">Ug99</strain>
    </source>
</reference>
<organism evidence="3 5">
    <name type="scientific">Puccinia graminis f. sp. tritici</name>
    <dbReference type="NCBI Taxonomy" id="56615"/>
    <lineage>
        <taxon>Eukaryota</taxon>
        <taxon>Fungi</taxon>
        <taxon>Dikarya</taxon>
        <taxon>Basidiomycota</taxon>
        <taxon>Pucciniomycotina</taxon>
        <taxon>Pucciniomycetes</taxon>
        <taxon>Pucciniales</taxon>
        <taxon>Pucciniaceae</taxon>
        <taxon>Puccinia</taxon>
    </lineage>
</organism>
<name>A0A5B0NVF9_PUCGR</name>
<sequence>MALDLCSIDGYDVAIARIQLSNTTLSYNKLCRSTNSRNYLSHSHRLLHRTTAQTVSILSIFATVFVRKTYHYRLTSSVNFDKLSQRLDLIIRQAYKSCEFSVVVFVLVNSEIKVIVVHSVFNYSIEINKTAKTGQVLSTESAQPSKEAKQSKTSVAKTLKSDKCKPISPAVVPSDWDGSTDAETKLDKPKAVVSTALPLDKTSTSSNPFEKQSIDKSRFLWRPHQPFILQFVVLESVPSQDKNLPQSQIRSSRPVENSETVYPNVRRPSPMLEMSTHQSRTGADKTAKPEQPSSKESPCSSKASKN</sequence>
<keyword evidence="4" id="KW-1185">Reference proteome</keyword>
<evidence type="ECO:0000313" key="5">
    <source>
        <dbReference type="Proteomes" id="UP000325313"/>
    </source>
</evidence>
<dbReference type="Proteomes" id="UP000324748">
    <property type="component" value="Unassembled WGS sequence"/>
</dbReference>
<evidence type="ECO:0000256" key="1">
    <source>
        <dbReference type="SAM" id="MobiDB-lite"/>
    </source>
</evidence>